<dbReference type="PANTHER" id="PTHR12385:SF4">
    <property type="entry name" value="PROTEIN PNS1"/>
    <property type="match status" value="1"/>
</dbReference>
<dbReference type="Pfam" id="PF04515">
    <property type="entry name" value="Choline_transpo"/>
    <property type="match status" value="1"/>
</dbReference>
<evidence type="ECO:0000313" key="8">
    <source>
        <dbReference type="Proteomes" id="UP001153069"/>
    </source>
</evidence>
<sequence length="485" mass="52387">MSNIPIVQGVTVDHGKSNSDPYQNPMAVPMVPAGGYDYGQPAQAQPQQQQAAGNGMQHAKQPNQFRDVIWGILFIVHLIPVALYAIYSASSQEGDGSGISVAPHLYWISIVALVSVGLSSLSLDGMMRFADTLVKAALIFSVISSLLMAIYCVMMGQTFFAVLGFMGFAVMICYAKMVWHRLPFAAANLRTALTAVKLNMGLVLVAYVFMALGFAWSILFMVGFGSGLQQSSYPVIFAFFVSFYWVNQVLVYTVHVICAGVVATWWFAPVEASSCFSSALQDSSIRACTYSFGSICFGAFLVAIVKALRMTLEYARQQEDAQILVCILDCILSCIQGMIEYLNKWAYIYVGMYGFGYLDAGREVVNLFQARGWNVIITDDLVDNVLSMMSVGIGIVAGVVGLLVGKGTLATEGVENPGIIAFVIGFIIGMVLSNIVLGVVGSAVNTVIVCYCEAPAEFAANHPQLSQEMRDAWVSGWPELNLSGA</sequence>
<gene>
    <name evidence="7" type="ORF">SEMRO_358_G125760.1</name>
</gene>
<dbReference type="GO" id="GO:0005886">
    <property type="term" value="C:plasma membrane"/>
    <property type="evidence" value="ECO:0007669"/>
    <property type="project" value="UniProtKB-SubCell"/>
</dbReference>
<evidence type="ECO:0000313" key="7">
    <source>
        <dbReference type="EMBL" id="CAB9508724.1"/>
    </source>
</evidence>
<name>A0A9N8DX18_9STRA</name>
<feature type="transmembrane region" description="Helical" evidence="6">
    <location>
        <begin position="244"/>
        <end position="268"/>
    </location>
</feature>
<reference evidence="7" key="1">
    <citation type="submission" date="2020-06" db="EMBL/GenBank/DDBJ databases">
        <authorList>
            <consortium name="Plant Systems Biology data submission"/>
        </authorList>
    </citation>
    <scope>NUCLEOTIDE SEQUENCE</scope>
    <source>
        <strain evidence="7">D6</strain>
    </source>
</reference>
<feature type="transmembrane region" description="Helical" evidence="6">
    <location>
        <begin position="289"/>
        <end position="309"/>
    </location>
</feature>
<evidence type="ECO:0000256" key="2">
    <source>
        <dbReference type="ARBA" id="ARBA00007168"/>
    </source>
</evidence>
<dbReference type="InterPro" id="IPR007603">
    <property type="entry name" value="Choline_transptr-like"/>
</dbReference>
<feature type="transmembrane region" description="Helical" evidence="6">
    <location>
        <begin position="159"/>
        <end position="179"/>
    </location>
</feature>
<feature type="transmembrane region" description="Helical" evidence="6">
    <location>
        <begin position="99"/>
        <end position="121"/>
    </location>
</feature>
<keyword evidence="8" id="KW-1185">Reference proteome</keyword>
<dbReference type="PANTHER" id="PTHR12385">
    <property type="entry name" value="CHOLINE TRANSPORTER-LIKE (SLC FAMILY 44)"/>
    <property type="match status" value="1"/>
</dbReference>
<protein>
    <recommendedName>
        <fullName evidence="6">Choline transporter-like protein</fullName>
    </recommendedName>
</protein>
<feature type="transmembrane region" description="Helical" evidence="6">
    <location>
        <begin position="417"/>
        <end position="440"/>
    </location>
</feature>
<proteinExistence type="inferred from homology"/>
<dbReference type="GO" id="GO:0022857">
    <property type="term" value="F:transmembrane transporter activity"/>
    <property type="evidence" value="ECO:0007669"/>
    <property type="project" value="UniProtKB-UniRule"/>
</dbReference>
<keyword evidence="5 6" id="KW-0472">Membrane</keyword>
<comment type="caution">
    <text evidence="7">The sequence shown here is derived from an EMBL/GenBank/DDBJ whole genome shotgun (WGS) entry which is preliminary data.</text>
</comment>
<accession>A0A9N8DX18</accession>
<dbReference type="AlphaFoldDB" id="A0A9N8DX18"/>
<evidence type="ECO:0000256" key="4">
    <source>
        <dbReference type="ARBA" id="ARBA00022989"/>
    </source>
</evidence>
<dbReference type="OrthoDB" id="44736at2759"/>
<evidence type="ECO:0000256" key="3">
    <source>
        <dbReference type="ARBA" id="ARBA00022692"/>
    </source>
</evidence>
<feature type="transmembrane region" description="Helical" evidence="6">
    <location>
        <begin position="133"/>
        <end position="153"/>
    </location>
</feature>
<feature type="transmembrane region" description="Helical" evidence="6">
    <location>
        <begin position="385"/>
        <end position="405"/>
    </location>
</feature>
<keyword evidence="4 6" id="KW-1133">Transmembrane helix</keyword>
<comment type="function">
    <text evidence="6">Choline transporter.</text>
</comment>
<keyword evidence="3 6" id="KW-0812">Transmembrane</keyword>
<evidence type="ECO:0000256" key="6">
    <source>
        <dbReference type="RuleBase" id="RU368066"/>
    </source>
</evidence>
<feature type="transmembrane region" description="Helical" evidence="6">
    <location>
        <begin position="200"/>
        <end position="224"/>
    </location>
</feature>
<feature type="transmembrane region" description="Helical" evidence="6">
    <location>
        <begin position="68"/>
        <end position="87"/>
    </location>
</feature>
<evidence type="ECO:0000256" key="1">
    <source>
        <dbReference type="ARBA" id="ARBA00004141"/>
    </source>
</evidence>
<evidence type="ECO:0000256" key="5">
    <source>
        <dbReference type="ARBA" id="ARBA00023136"/>
    </source>
</evidence>
<organism evidence="7 8">
    <name type="scientific">Seminavis robusta</name>
    <dbReference type="NCBI Taxonomy" id="568900"/>
    <lineage>
        <taxon>Eukaryota</taxon>
        <taxon>Sar</taxon>
        <taxon>Stramenopiles</taxon>
        <taxon>Ochrophyta</taxon>
        <taxon>Bacillariophyta</taxon>
        <taxon>Bacillariophyceae</taxon>
        <taxon>Bacillariophycidae</taxon>
        <taxon>Naviculales</taxon>
        <taxon>Naviculaceae</taxon>
        <taxon>Seminavis</taxon>
    </lineage>
</organism>
<dbReference type="EMBL" id="CAICTM010000357">
    <property type="protein sequence ID" value="CAB9508724.1"/>
    <property type="molecule type" value="Genomic_DNA"/>
</dbReference>
<comment type="similarity">
    <text evidence="2 6">Belongs to the CTL (choline transporter-like) family.</text>
</comment>
<comment type="subcellular location">
    <subcellularLocation>
        <location evidence="6">Cell membrane</location>
        <topology evidence="6">Multi-pass membrane protein</topology>
    </subcellularLocation>
    <subcellularLocation>
        <location evidence="1">Membrane</location>
        <topology evidence="1">Multi-pass membrane protein</topology>
    </subcellularLocation>
</comment>
<dbReference type="Proteomes" id="UP001153069">
    <property type="component" value="Unassembled WGS sequence"/>
</dbReference>